<organism evidence="1 2">
    <name type="scientific">Piliocolobus tephrosceles</name>
    <name type="common">Ugandan red Colobus</name>
    <dbReference type="NCBI Taxonomy" id="591936"/>
    <lineage>
        <taxon>Eukaryota</taxon>
        <taxon>Metazoa</taxon>
        <taxon>Chordata</taxon>
        <taxon>Craniata</taxon>
        <taxon>Vertebrata</taxon>
        <taxon>Euteleostomi</taxon>
        <taxon>Mammalia</taxon>
        <taxon>Eutheria</taxon>
        <taxon>Euarchontoglires</taxon>
        <taxon>Primates</taxon>
        <taxon>Haplorrhini</taxon>
        <taxon>Catarrhini</taxon>
        <taxon>Cercopithecidae</taxon>
        <taxon>Colobinae</taxon>
        <taxon>Piliocolobus</taxon>
    </lineage>
</organism>
<dbReference type="Ensembl" id="ENSPTET00000006805.1">
    <property type="protein sequence ID" value="ENSPTEP00000004369.1"/>
    <property type="gene ID" value="ENSPTEG00000005113.1"/>
</dbReference>
<protein>
    <submittedName>
        <fullName evidence="1">Uncharacterized protein</fullName>
    </submittedName>
</protein>
<accession>A0A8C9GGR0</accession>
<proteinExistence type="predicted"/>
<reference evidence="1" key="1">
    <citation type="submission" date="2025-08" db="UniProtKB">
        <authorList>
            <consortium name="Ensembl"/>
        </authorList>
    </citation>
    <scope>IDENTIFICATION</scope>
</reference>
<evidence type="ECO:0000313" key="2">
    <source>
        <dbReference type="Proteomes" id="UP000694416"/>
    </source>
</evidence>
<name>A0A8C9GGR0_9PRIM</name>
<dbReference type="AlphaFoldDB" id="A0A8C9GGR0"/>
<evidence type="ECO:0000313" key="1">
    <source>
        <dbReference type="Ensembl" id="ENSPTEP00000004369.1"/>
    </source>
</evidence>
<keyword evidence="2" id="KW-1185">Reference proteome</keyword>
<reference evidence="1" key="2">
    <citation type="submission" date="2025-09" db="UniProtKB">
        <authorList>
            <consortium name="Ensembl"/>
        </authorList>
    </citation>
    <scope>IDENTIFICATION</scope>
</reference>
<sequence length="50" mass="5864">IGSQPSMLPWDEQLEEIKKEISFSHRFQNLSLTHWGTKSSMPSFQRERTG</sequence>
<dbReference type="Proteomes" id="UP000694416">
    <property type="component" value="Unplaced"/>
</dbReference>